<dbReference type="PIRSF" id="PIRSF000196">
    <property type="entry name" value="Pro_dehydrog"/>
    <property type="match status" value="1"/>
</dbReference>
<dbReference type="InterPro" id="IPR029041">
    <property type="entry name" value="FAD-linked_oxidoreductase-like"/>
</dbReference>
<dbReference type="SUPFAM" id="SSF51730">
    <property type="entry name" value="FAD-linked oxidoreductase"/>
    <property type="match status" value="1"/>
</dbReference>
<evidence type="ECO:0000259" key="2">
    <source>
        <dbReference type="Pfam" id="PF01619"/>
    </source>
</evidence>
<keyword evidence="4" id="KW-1185">Reference proteome</keyword>
<protein>
    <submittedName>
        <fullName evidence="3">Proline dehydrogenase</fullName>
        <ecNumber evidence="3">1.5.-.-</ecNumber>
    </submittedName>
</protein>
<dbReference type="EC" id="1.5.-.-" evidence="3"/>
<evidence type="ECO:0000313" key="4">
    <source>
        <dbReference type="Proteomes" id="UP000674416"/>
    </source>
</evidence>
<dbReference type="RefSeq" id="WP_225970242.1">
    <property type="nucleotide sequence ID" value="NZ_JAFDST010000002.1"/>
</dbReference>
<keyword evidence="1 3" id="KW-0560">Oxidoreductase</keyword>
<dbReference type="Proteomes" id="UP000674416">
    <property type="component" value="Unassembled WGS sequence"/>
</dbReference>
<dbReference type="InterPro" id="IPR002872">
    <property type="entry name" value="Proline_DH_dom"/>
</dbReference>
<gene>
    <name evidence="3" type="ORF">JOC74_002250</name>
</gene>
<organism evidence="3 4">
    <name type="scientific">Bacillus capparidis</name>
    <dbReference type="NCBI Taxonomy" id="1840411"/>
    <lineage>
        <taxon>Bacteria</taxon>
        <taxon>Bacillati</taxon>
        <taxon>Bacillota</taxon>
        <taxon>Bacilli</taxon>
        <taxon>Bacillales</taxon>
        <taxon>Bacillaceae</taxon>
        <taxon>Bacillus</taxon>
    </lineage>
</organism>
<dbReference type="Gene3D" id="3.20.20.220">
    <property type="match status" value="1"/>
</dbReference>
<accession>A0ABS4CW46</accession>
<dbReference type="InterPro" id="IPR008219">
    <property type="entry name" value="PRODH_bac_arc"/>
</dbReference>
<feature type="domain" description="Proline dehydrogenase" evidence="2">
    <location>
        <begin position="18"/>
        <end position="243"/>
    </location>
</feature>
<dbReference type="EMBL" id="JAFDST010000002">
    <property type="protein sequence ID" value="MBP1081757.1"/>
    <property type="molecule type" value="Genomic_DNA"/>
</dbReference>
<reference evidence="3 4" key="1">
    <citation type="submission" date="2021-01" db="EMBL/GenBank/DDBJ databases">
        <title>Genomic Encyclopedia of Type Strains, Phase IV (KMG-IV): sequencing the most valuable type-strain genomes for metagenomic binning, comparative biology and taxonomic classification.</title>
        <authorList>
            <person name="Goeker M."/>
        </authorList>
    </citation>
    <scope>NUCLEOTIDE SEQUENCE [LARGE SCALE GENOMIC DNA]</scope>
    <source>
        <strain evidence="3 4">DSM 103394</strain>
    </source>
</reference>
<proteinExistence type="predicted"/>
<comment type="caution">
    <text evidence="3">The sequence shown here is derived from an EMBL/GenBank/DDBJ whole genome shotgun (WGS) entry which is preliminary data.</text>
</comment>
<dbReference type="GO" id="GO:0016491">
    <property type="term" value="F:oxidoreductase activity"/>
    <property type="evidence" value="ECO:0007669"/>
    <property type="project" value="UniProtKB-KW"/>
</dbReference>
<evidence type="ECO:0000256" key="1">
    <source>
        <dbReference type="ARBA" id="ARBA00023002"/>
    </source>
</evidence>
<dbReference type="Pfam" id="PF01619">
    <property type="entry name" value="Pro_dh"/>
    <property type="match status" value="1"/>
</dbReference>
<sequence length="276" mass="31454">MYICGEKREEALTEDERFIRSGHSVSLEYIGENARSNEEIIQAINEFEQLIHVMGQKGIEQTVSLDLSHIGLNGDQDKQYEHLISLSASALSYNIDIMISMEESSKTDSILNVYEKAARLFPNVGITIQAHLFRTEKDLTRVLRSPGKIRLVKGAYKEDVSIALSRSPELNESYITFAKAIIDADKKLSIATHDSKLLQALENRQIISIPYTEIEMLYGVNTGVLDELKEKGYKTKRYLTYGQDWFLYFCHRLAEYPESILDVAADLLKQDGEYAR</sequence>
<evidence type="ECO:0000313" key="3">
    <source>
        <dbReference type="EMBL" id="MBP1081757.1"/>
    </source>
</evidence>
<name>A0ABS4CW46_9BACI</name>